<evidence type="ECO:0000313" key="2">
    <source>
        <dbReference type="Proteomes" id="UP000556329"/>
    </source>
</evidence>
<protein>
    <submittedName>
        <fullName evidence="1">Uncharacterized protein</fullName>
    </submittedName>
</protein>
<name>A0A841PDM0_9HYPH</name>
<keyword evidence="2" id="KW-1185">Reference proteome</keyword>
<gene>
    <name evidence="1" type="ORF">HNQ71_003502</name>
</gene>
<comment type="caution">
    <text evidence="1">The sequence shown here is derived from an EMBL/GenBank/DDBJ whole genome shotgun (WGS) entry which is preliminary data.</text>
</comment>
<dbReference type="EMBL" id="JACHEF010000003">
    <property type="protein sequence ID" value="MBB6410828.1"/>
    <property type="molecule type" value="Genomic_DNA"/>
</dbReference>
<proteinExistence type="predicted"/>
<accession>A0A841PDM0</accession>
<dbReference type="RefSeq" id="WP_184873725.1">
    <property type="nucleotide sequence ID" value="NZ_JACHEF010000003.1"/>
</dbReference>
<organism evidence="1 2">
    <name type="scientific">Mesorhizobium sangaii</name>
    <dbReference type="NCBI Taxonomy" id="505389"/>
    <lineage>
        <taxon>Bacteria</taxon>
        <taxon>Pseudomonadati</taxon>
        <taxon>Pseudomonadota</taxon>
        <taxon>Alphaproteobacteria</taxon>
        <taxon>Hyphomicrobiales</taxon>
        <taxon>Phyllobacteriaceae</taxon>
        <taxon>Mesorhizobium</taxon>
    </lineage>
</organism>
<dbReference type="InterPro" id="IPR006311">
    <property type="entry name" value="TAT_signal"/>
</dbReference>
<dbReference type="AlphaFoldDB" id="A0A841PDM0"/>
<dbReference type="PROSITE" id="PS51318">
    <property type="entry name" value="TAT"/>
    <property type="match status" value="1"/>
</dbReference>
<sequence length="158" mass="17349">MPNTSVRAAAEGMPEINRRRLLLGLAAASTAAAITVAPDAHSAPLAENPTLVQLGNALPDVEARYVATRDTVTAIIKEWSARWPAAPKVLIESGFNKQDVTFAGHAIYSKNKYWEDRPQTHCNGRWPAMEYRLLPPCLERPNHRQARDQGPDKARSGA</sequence>
<reference evidence="1 2" key="1">
    <citation type="submission" date="2020-08" db="EMBL/GenBank/DDBJ databases">
        <title>Genomic Encyclopedia of Type Strains, Phase IV (KMG-IV): sequencing the most valuable type-strain genomes for metagenomic binning, comparative biology and taxonomic classification.</title>
        <authorList>
            <person name="Goeker M."/>
        </authorList>
    </citation>
    <scope>NUCLEOTIDE SEQUENCE [LARGE SCALE GENOMIC DNA]</scope>
    <source>
        <strain evidence="1 2">DSM 100039</strain>
    </source>
</reference>
<dbReference type="Proteomes" id="UP000556329">
    <property type="component" value="Unassembled WGS sequence"/>
</dbReference>
<evidence type="ECO:0000313" key="1">
    <source>
        <dbReference type="EMBL" id="MBB6410828.1"/>
    </source>
</evidence>